<keyword evidence="7 17" id="KW-0347">Helicase</keyword>
<evidence type="ECO:0000256" key="6">
    <source>
        <dbReference type="ARBA" id="ARBA00022801"/>
    </source>
</evidence>
<dbReference type="AlphaFoldDB" id="A0A210QJ86"/>
<evidence type="ECO:0000256" key="2">
    <source>
        <dbReference type="ARBA" id="ARBA00005601"/>
    </source>
</evidence>
<comment type="subcellular location">
    <subcellularLocation>
        <location evidence="1">Cytoplasm</location>
        <location evidence="1">Cytoplasmic ribonucleoprotein granule</location>
    </subcellularLocation>
</comment>
<dbReference type="CDD" id="cd18078">
    <property type="entry name" value="DEXXQc_Mov10L1"/>
    <property type="match status" value="1"/>
</dbReference>
<dbReference type="FunFam" id="3.40.50.300:FF:000608">
    <property type="entry name" value="Mov10 RISC complex RNA helicase"/>
    <property type="match status" value="1"/>
</dbReference>
<keyword evidence="18" id="KW-1185">Reference proteome</keyword>
<dbReference type="InterPro" id="IPR041677">
    <property type="entry name" value="DNA2/NAM7_AAA_11"/>
</dbReference>
<dbReference type="Pfam" id="PF21634">
    <property type="entry name" value="MOV-10_beta-barrel"/>
    <property type="match status" value="1"/>
</dbReference>
<dbReference type="Pfam" id="PF21635">
    <property type="entry name" value="Mov-10_helical"/>
    <property type="match status" value="1"/>
</dbReference>
<dbReference type="Pfam" id="PF13086">
    <property type="entry name" value="AAA_11"/>
    <property type="match status" value="2"/>
</dbReference>
<proteinExistence type="inferred from homology"/>
<feature type="domain" description="DNA2/NAM7 helicase helicase" evidence="13">
    <location>
        <begin position="690"/>
        <end position="778"/>
    </location>
</feature>
<comment type="catalytic activity">
    <reaction evidence="11">
        <text>ATP + H2O = ADP + phosphate + H(+)</text>
        <dbReference type="Rhea" id="RHEA:13065"/>
        <dbReference type="ChEBI" id="CHEBI:15377"/>
        <dbReference type="ChEBI" id="CHEBI:15378"/>
        <dbReference type="ChEBI" id="CHEBI:30616"/>
        <dbReference type="ChEBI" id="CHEBI:43474"/>
        <dbReference type="ChEBI" id="CHEBI:456216"/>
        <dbReference type="EC" id="3.6.4.13"/>
    </reaction>
</comment>
<dbReference type="GO" id="GO:0031047">
    <property type="term" value="P:regulatory ncRNA-mediated gene silencing"/>
    <property type="evidence" value="ECO:0007669"/>
    <property type="project" value="UniProtKB-KW"/>
</dbReference>
<feature type="domain" description="Helicase MOV-10 helical" evidence="16">
    <location>
        <begin position="501"/>
        <end position="538"/>
    </location>
</feature>
<keyword evidence="9" id="KW-0694">RNA-binding</keyword>
<dbReference type="Pfam" id="PF13087">
    <property type="entry name" value="AAA_12"/>
    <property type="match status" value="1"/>
</dbReference>
<dbReference type="InterPro" id="IPR047187">
    <property type="entry name" value="SF1_C_Upf1"/>
</dbReference>
<dbReference type="OrthoDB" id="6513042at2759"/>
<feature type="region of interest" description="Disordered" evidence="12">
    <location>
        <begin position="48"/>
        <end position="75"/>
    </location>
</feature>
<dbReference type="GO" id="GO:0005524">
    <property type="term" value="F:ATP binding"/>
    <property type="evidence" value="ECO:0007669"/>
    <property type="project" value="UniProtKB-KW"/>
</dbReference>
<accession>A0A210QJ86</accession>
<dbReference type="GO" id="GO:0003724">
    <property type="term" value="F:RNA helicase activity"/>
    <property type="evidence" value="ECO:0007669"/>
    <property type="project" value="UniProtKB-EC"/>
</dbReference>
<dbReference type="SUPFAM" id="SSF52540">
    <property type="entry name" value="P-loop containing nucleoside triphosphate hydrolases"/>
    <property type="match status" value="1"/>
</dbReference>
<feature type="domain" description="DNA2/NAM7 helicase-like C-terminal" evidence="14">
    <location>
        <begin position="897"/>
        <end position="1094"/>
    </location>
</feature>
<dbReference type="InterPro" id="IPR027417">
    <property type="entry name" value="P-loop_NTPase"/>
</dbReference>
<dbReference type="PANTHER" id="PTHR45418:SF1">
    <property type="entry name" value="CANCER_TESTIS ANTIGEN 55"/>
    <property type="match status" value="1"/>
</dbReference>
<comment type="caution">
    <text evidence="17">The sequence shown here is derived from an EMBL/GenBank/DDBJ whole genome shotgun (WGS) entry which is preliminary data.</text>
</comment>
<keyword evidence="4" id="KW-0963">Cytoplasm</keyword>
<dbReference type="CDD" id="cd18808">
    <property type="entry name" value="SF1_C_Upf1"/>
    <property type="match status" value="1"/>
</dbReference>
<organism evidence="17 18">
    <name type="scientific">Mizuhopecten yessoensis</name>
    <name type="common">Japanese scallop</name>
    <name type="synonym">Patinopecten yessoensis</name>
    <dbReference type="NCBI Taxonomy" id="6573"/>
    <lineage>
        <taxon>Eukaryota</taxon>
        <taxon>Metazoa</taxon>
        <taxon>Spiralia</taxon>
        <taxon>Lophotrochozoa</taxon>
        <taxon>Mollusca</taxon>
        <taxon>Bivalvia</taxon>
        <taxon>Autobranchia</taxon>
        <taxon>Pteriomorphia</taxon>
        <taxon>Pectinida</taxon>
        <taxon>Pectinoidea</taxon>
        <taxon>Pectinidae</taxon>
        <taxon>Mizuhopecten</taxon>
    </lineage>
</organism>
<evidence type="ECO:0000256" key="4">
    <source>
        <dbReference type="ARBA" id="ARBA00022490"/>
    </source>
</evidence>
<evidence type="ECO:0000256" key="9">
    <source>
        <dbReference type="ARBA" id="ARBA00022884"/>
    </source>
</evidence>
<dbReference type="GO" id="GO:0016787">
    <property type="term" value="F:hydrolase activity"/>
    <property type="evidence" value="ECO:0007669"/>
    <property type="project" value="UniProtKB-KW"/>
</dbReference>
<evidence type="ECO:0000259" key="13">
    <source>
        <dbReference type="Pfam" id="PF13086"/>
    </source>
</evidence>
<keyword evidence="5" id="KW-0547">Nucleotide-binding</keyword>
<evidence type="ECO:0000256" key="5">
    <source>
        <dbReference type="ARBA" id="ARBA00022741"/>
    </source>
</evidence>
<dbReference type="EC" id="3.6.4.13" evidence="3"/>
<evidence type="ECO:0000313" key="17">
    <source>
        <dbReference type="EMBL" id="OWF48746.1"/>
    </source>
</evidence>
<evidence type="ECO:0000256" key="7">
    <source>
        <dbReference type="ARBA" id="ARBA00022806"/>
    </source>
</evidence>
<dbReference type="InterPro" id="IPR049080">
    <property type="entry name" value="MOV-10-like_beta-barrel"/>
</dbReference>
<gene>
    <name evidence="17" type="ORF">KP79_PYT11963</name>
</gene>
<evidence type="ECO:0000256" key="11">
    <source>
        <dbReference type="ARBA" id="ARBA00047984"/>
    </source>
</evidence>
<evidence type="ECO:0000256" key="1">
    <source>
        <dbReference type="ARBA" id="ARBA00004331"/>
    </source>
</evidence>
<dbReference type="STRING" id="6573.A0A210QJ86"/>
<dbReference type="EMBL" id="NEDP02003393">
    <property type="protein sequence ID" value="OWF48746.1"/>
    <property type="molecule type" value="Genomic_DNA"/>
</dbReference>
<reference evidence="17 18" key="1">
    <citation type="journal article" date="2017" name="Nat. Ecol. Evol.">
        <title>Scallop genome provides insights into evolution of bilaterian karyotype and development.</title>
        <authorList>
            <person name="Wang S."/>
            <person name="Zhang J."/>
            <person name="Jiao W."/>
            <person name="Li J."/>
            <person name="Xun X."/>
            <person name="Sun Y."/>
            <person name="Guo X."/>
            <person name="Huan P."/>
            <person name="Dong B."/>
            <person name="Zhang L."/>
            <person name="Hu X."/>
            <person name="Sun X."/>
            <person name="Wang J."/>
            <person name="Zhao C."/>
            <person name="Wang Y."/>
            <person name="Wang D."/>
            <person name="Huang X."/>
            <person name="Wang R."/>
            <person name="Lv J."/>
            <person name="Li Y."/>
            <person name="Zhang Z."/>
            <person name="Liu B."/>
            <person name="Lu W."/>
            <person name="Hui Y."/>
            <person name="Liang J."/>
            <person name="Zhou Z."/>
            <person name="Hou R."/>
            <person name="Li X."/>
            <person name="Liu Y."/>
            <person name="Li H."/>
            <person name="Ning X."/>
            <person name="Lin Y."/>
            <person name="Zhao L."/>
            <person name="Xing Q."/>
            <person name="Dou J."/>
            <person name="Li Y."/>
            <person name="Mao J."/>
            <person name="Guo H."/>
            <person name="Dou H."/>
            <person name="Li T."/>
            <person name="Mu C."/>
            <person name="Jiang W."/>
            <person name="Fu Q."/>
            <person name="Fu X."/>
            <person name="Miao Y."/>
            <person name="Liu J."/>
            <person name="Yu Q."/>
            <person name="Li R."/>
            <person name="Liao H."/>
            <person name="Li X."/>
            <person name="Kong Y."/>
            <person name="Jiang Z."/>
            <person name="Chourrout D."/>
            <person name="Li R."/>
            <person name="Bao Z."/>
        </authorList>
    </citation>
    <scope>NUCLEOTIDE SEQUENCE [LARGE SCALE GENOMIC DNA]</scope>
    <source>
        <strain evidence="17 18">PY_sf001</strain>
    </source>
</reference>
<feature type="compositionally biased region" description="Acidic residues" evidence="12">
    <location>
        <begin position="1141"/>
        <end position="1152"/>
    </location>
</feature>
<evidence type="ECO:0000259" key="14">
    <source>
        <dbReference type="Pfam" id="PF13087"/>
    </source>
</evidence>
<sequence length="1152" mass="129933">MRDPRYSRLRKLHADPDVNRWCKSYTHVMFSVLSKVVNYFWTEEGEDGNDNEHLITSQTNGNVDPKNESLSDTSVNNKSIDGKVTHLYNTHGLIDNEIYFSFDAIQGDQNPVRGDHVTGVAKQQHTDGGWHADQVILCSDFWDQEGNYVEEVDHSEPDAVVGVVTHFKGTEGYISDYIHFTFQKNDVGENNFFPCNGDYVTADIAKNDAGQTEGRNIQPVRVEERDGQVTGALQNHGYIEGEVFFSYDVCKGGWRPKQWDKVKVVAVESVQGRNNWRAISVEPVTTSYTPSAKFLISPTRSSFLEDLQRDKNGIVVSMKNDYGDVQIGETKKMMIWIENKGKSPQLLQRCHFPAEVTQLRMESMKLMREHAMMTRGNQTVTGNITLYPAASLYINILLEPRSVGLEKQLLIFTFKDFRIGRYITANIQDAYSTLVTTGSQYQQQKRNAMSRYRTSVNTPAGWTIPGEKPSRVGWRKLYLPSRLPTFPVPERLRDSILEGDDLEAVVPVVEEELGYENYTARFKTLLHLEEIQMDIDIREFDLERVSFRPVREFLALKVPGLAEGRPSILIGDRIIVTDPGDSNGPAYEGYVHELMSEDVLVKFSQNFHQTNNGKDFNVVFTFNRASLRRCHQAVSFAVNLGENVVFPATLLPKLSRLLTSNKSRASVVPLNYQKPASNKTQAMSYYNQWLNDQQKAAVTRVLQGQCRPLPYILFGPPGTGKTMTIVETIIQVLKKMPSSRILACTPSNSAADLIAERIHKSGQVKTSDMVRLNAVQRNQETVPNCVRPYCCYGDNLDLASHYRVVVSTCASAGILYTLGIQAGHFSHVFVDEAGQATEPECMISCGMVAGADGQIVLAGDPMQLGPVLRSKHSSKFGLELSFLERLINMPLYQRNESMFADHGCFDPLLVTKLVDNYRSHQAILSLSSQLFYNAELREQADRRVTHALCDWHMLTNTGFPVLFHGIRGEDSREGDSPSWFNPAETVLVVRYLQGLMRDEKHQVAAEDVGVITPYRKQVEKIRLLIDKLGMDMVKVGSVEEFQGQEKPVIIISTVRSTERLIGFDMKHSLGFLSNPKRFNVAISRAQCLLIIIGNPFVLSQDKYWQTLIHYCIENHAYTGCDLPDLSQLEEVKGQGRKDCPEEVQDTLEGDVS</sequence>
<dbReference type="InterPro" id="IPR049079">
    <property type="entry name" value="Mov-10_helical"/>
</dbReference>
<name>A0A210QJ86_MIZYE</name>
<keyword evidence="10" id="KW-0943">RNA-mediated gene silencing</keyword>
<protein>
    <recommendedName>
        <fullName evidence="3">RNA helicase</fullName>
        <ecNumber evidence="3">3.6.4.13</ecNumber>
    </recommendedName>
</protein>
<keyword evidence="8" id="KW-0067">ATP-binding</keyword>
<evidence type="ECO:0000256" key="8">
    <source>
        <dbReference type="ARBA" id="ARBA00022840"/>
    </source>
</evidence>
<keyword evidence="6" id="KW-0378">Hydrolase</keyword>
<dbReference type="PANTHER" id="PTHR45418">
    <property type="entry name" value="CANCER/TESTIS ANTIGEN 55"/>
    <property type="match status" value="1"/>
</dbReference>
<evidence type="ECO:0000256" key="10">
    <source>
        <dbReference type="ARBA" id="ARBA00023158"/>
    </source>
</evidence>
<dbReference type="Gene3D" id="3.40.50.300">
    <property type="entry name" value="P-loop containing nucleotide triphosphate hydrolases"/>
    <property type="match status" value="2"/>
</dbReference>
<comment type="similarity">
    <text evidence="2">Belongs to the DNA2/NAM7 helicase family. SDE3 subfamily.</text>
</comment>
<feature type="region of interest" description="Disordered" evidence="12">
    <location>
        <begin position="1133"/>
        <end position="1152"/>
    </location>
</feature>
<evidence type="ECO:0000259" key="16">
    <source>
        <dbReference type="Pfam" id="PF21635"/>
    </source>
</evidence>
<dbReference type="InterPro" id="IPR041679">
    <property type="entry name" value="DNA2/NAM7-like_C"/>
</dbReference>
<evidence type="ECO:0000313" key="18">
    <source>
        <dbReference type="Proteomes" id="UP000242188"/>
    </source>
</evidence>
<dbReference type="GO" id="GO:0036464">
    <property type="term" value="C:cytoplasmic ribonucleoprotein granule"/>
    <property type="evidence" value="ECO:0007669"/>
    <property type="project" value="UniProtKB-SubCell"/>
</dbReference>
<feature type="domain" description="Helicase MOV-10-like beta-barrel" evidence="15">
    <location>
        <begin position="543"/>
        <end position="620"/>
    </location>
</feature>
<evidence type="ECO:0000259" key="15">
    <source>
        <dbReference type="Pfam" id="PF21634"/>
    </source>
</evidence>
<evidence type="ECO:0000256" key="12">
    <source>
        <dbReference type="SAM" id="MobiDB-lite"/>
    </source>
</evidence>
<dbReference type="GO" id="GO:0003723">
    <property type="term" value="F:RNA binding"/>
    <property type="evidence" value="ECO:0007669"/>
    <property type="project" value="UniProtKB-KW"/>
</dbReference>
<evidence type="ECO:0000256" key="3">
    <source>
        <dbReference type="ARBA" id="ARBA00012552"/>
    </source>
</evidence>
<dbReference type="Proteomes" id="UP000242188">
    <property type="component" value="Unassembled WGS sequence"/>
</dbReference>
<feature type="compositionally biased region" description="Polar residues" evidence="12">
    <location>
        <begin position="54"/>
        <end position="75"/>
    </location>
</feature>
<feature type="domain" description="DNA2/NAM7 helicase helicase" evidence="13">
    <location>
        <begin position="801"/>
        <end position="871"/>
    </location>
</feature>